<dbReference type="CDD" id="cd06171">
    <property type="entry name" value="Sigma70_r4"/>
    <property type="match status" value="1"/>
</dbReference>
<reference evidence="8 9" key="1">
    <citation type="journal article" date="2021" name="ISME J.">
        <title>Genomic evolution of the class Acidithiobacillia: deep-branching Proteobacteria living in extreme acidic conditions.</title>
        <authorList>
            <person name="Moya-Beltran A."/>
            <person name="Beard S."/>
            <person name="Rojas-Villalobos C."/>
            <person name="Issotta F."/>
            <person name="Gallardo Y."/>
            <person name="Ulloa R."/>
            <person name="Giaveno A."/>
            <person name="Degli Esposti M."/>
            <person name="Johnson D.B."/>
            <person name="Quatrini R."/>
        </authorList>
    </citation>
    <scope>NUCLEOTIDE SEQUENCE [LARGE SCALE GENOMIC DNA]</scope>
    <source>
        <strain evidence="8 9">ATCC 19703</strain>
    </source>
</reference>
<dbReference type="Gene3D" id="1.10.1740.10">
    <property type="match status" value="1"/>
</dbReference>
<dbReference type="SUPFAM" id="SSF88659">
    <property type="entry name" value="Sigma3 and sigma4 domains of RNA polymerase sigma factors"/>
    <property type="match status" value="1"/>
</dbReference>
<evidence type="ECO:0000256" key="2">
    <source>
        <dbReference type="ARBA" id="ARBA00023015"/>
    </source>
</evidence>
<dbReference type="InterPro" id="IPR013325">
    <property type="entry name" value="RNA_pol_sigma_r2"/>
</dbReference>
<dbReference type="Pfam" id="PF04542">
    <property type="entry name" value="Sigma70_r2"/>
    <property type="match status" value="1"/>
</dbReference>
<dbReference type="InterPro" id="IPR036388">
    <property type="entry name" value="WH-like_DNA-bd_sf"/>
</dbReference>
<dbReference type="PANTHER" id="PTHR43133:SF58">
    <property type="entry name" value="ECF RNA POLYMERASE SIGMA FACTOR SIGD"/>
    <property type="match status" value="1"/>
</dbReference>
<dbReference type="InterPro" id="IPR039425">
    <property type="entry name" value="RNA_pol_sigma-70-like"/>
</dbReference>
<keyword evidence="2" id="KW-0805">Transcription regulation</keyword>
<protein>
    <submittedName>
        <fullName evidence="8">Sigma-70 family RNA polymerase sigma factor</fullName>
    </submittedName>
</protein>
<accession>A0ABS5ZM62</accession>
<dbReference type="PANTHER" id="PTHR43133">
    <property type="entry name" value="RNA POLYMERASE ECF-TYPE SIGMA FACTO"/>
    <property type="match status" value="1"/>
</dbReference>
<feature type="domain" description="RNA polymerase sigma-70 region 2" evidence="6">
    <location>
        <begin position="55"/>
        <end position="120"/>
    </location>
</feature>
<evidence type="ECO:0000313" key="8">
    <source>
        <dbReference type="EMBL" id="MBU2737585.1"/>
    </source>
</evidence>
<dbReference type="NCBIfam" id="NF009191">
    <property type="entry name" value="PRK12539.1"/>
    <property type="match status" value="1"/>
</dbReference>
<name>A0ABS5ZM62_9PROT</name>
<evidence type="ECO:0000259" key="6">
    <source>
        <dbReference type="Pfam" id="PF04542"/>
    </source>
</evidence>
<evidence type="ECO:0000256" key="1">
    <source>
        <dbReference type="ARBA" id="ARBA00010641"/>
    </source>
</evidence>
<proteinExistence type="inferred from homology"/>
<keyword evidence="5" id="KW-0804">Transcription</keyword>
<dbReference type="Gene3D" id="1.10.10.10">
    <property type="entry name" value="Winged helix-like DNA-binding domain superfamily/Winged helix DNA-binding domain"/>
    <property type="match status" value="1"/>
</dbReference>
<evidence type="ECO:0000313" key="9">
    <source>
        <dbReference type="Proteomes" id="UP001197028"/>
    </source>
</evidence>
<evidence type="ECO:0000259" key="7">
    <source>
        <dbReference type="Pfam" id="PF08281"/>
    </source>
</evidence>
<keyword evidence="3" id="KW-0731">Sigma factor</keyword>
<dbReference type="InterPro" id="IPR007627">
    <property type="entry name" value="RNA_pol_sigma70_r2"/>
</dbReference>
<dbReference type="InterPro" id="IPR014284">
    <property type="entry name" value="RNA_pol_sigma-70_dom"/>
</dbReference>
<dbReference type="SUPFAM" id="SSF88946">
    <property type="entry name" value="Sigma2 domain of RNA polymerase sigma factors"/>
    <property type="match status" value="1"/>
</dbReference>
<keyword evidence="9" id="KW-1185">Reference proteome</keyword>
<gene>
    <name evidence="8" type="ORF">HJG40_01910</name>
</gene>
<organism evidence="8 9">
    <name type="scientific">Acidithiobacillus concretivorus</name>
    <dbReference type="NCBI Taxonomy" id="3063952"/>
    <lineage>
        <taxon>Bacteria</taxon>
        <taxon>Pseudomonadati</taxon>
        <taxon>Pseudomonadota</taxon>
        <taxon>Acidithiobacillia</taxon>
        <taxon>Acidithiobacillales</taxon>
        <taxon>Acidithiobacillaceae</taxon>
        <taxon>Acidithiobacillus</taxon>
    </lineage>
</organism>
<dbReference type="InterPro" id="IPR013249">
    <property type="entry name" value="RNA_pol_sigma70_r4_t2"/>
</dbReference>
<evidence type="ECO:0000256" key="3">
    <source>
        <dbReference type="ARBA" id="ARBA00023082"/>
    </source>
</evidence>
<sequence length="207" mass="23544">MTPTFIEPIAFQDGIAWTSMVDEPIEVSETEKHVRALLLSSLDGDAKAYQLFLKELAGLLRGYFRRRLASLPDAVEDLVQESLLAIHNKRHTYDRNQPATAWVYAVAKYKLIDMLRRHERYDKRNDPLDDDTTLFTPSDNEAADAQRDVYTMLSHLPDQMRLPIILTKLEGLSVAETAERTGLTESAVKVGVHRGLKKLHTLFRGKP</sequence>
<dbReference type="InterPro" id="IPR013324">
    <property type="entry name" value="RNA_pol_sigma_r3/r4-like"/>
</dbReference>
<comment type="caution">
    <text evidence="8">The sequence shown here is derived from an EMBL/GenBank/DDBJ whole genome shotgun (WGS) entry which is preliminary data.</text>
</comment>
<comment type="similarity">
    <text evidence="1">Belongs to the sigma-70 factor family. ECF subfamily.</text>
</comment>
<dbReference type="Proteomes" id="UP001197028">
    <property type="component" value="Unassembled WGS sequence"/>
</dbReference>
<evidence type="ECO:0000256" key="4">
    <source>
        <dbReference type="ARBA" id="ARBA00023125"/>
    </source>
</evidence>
<dbReference type="Pfam" id="PF08281">
    <property type="entry name" value="Sigma70_r4_2"/>
    <property type="match status" value="1"/>
</dbReference>
<dbReference type="NCBIfam" id="TIGR02937">
    <property type="entry name" value="sigma70-ECF"/>
    <property type="match status" value="1"/>
</dbReference>
<dbReference type="EMBL" id="JABELD010000015">
    <property type="protein sequence ID" value="MBU2737585.1"/>
    <property type="molecule type" value="Genomic_DNA"/>
</dbReference>
<feature type="domain" description="RNA polymerase sigma factor 70 region 4 type 2" evidence="7">
    <location>
        <begin position="147"/>
        <end position="199"/>
    </location>
</feature>
<keyword evidence="4" id="KW-0238">DNA-binding</keyword>
<evidence type="ECO:0000256" key="5">
    <source>
        <dbReference type="ARBA" id="ARBA00023163"/>
    </source>
</evidence>
<dbReference type="NCBIfam" id="NF009188">
    <property type="entry name" value="PRK12536.1"/>
    <property type="match status" value="1"/>
</dbReference>